<protein>
    <submittedName>
        <fullName evidence="3">ThiJ/PfpI family protein</fullName>
    </submittedName>
</protein>
<dbReference type="PANTHER" id="PTHR43130">
    <property type="entry name" value="ARAC-FAMILY TRANSCRIPTIONAL REGULATOR"/>
    <property type="match status" value="1"/>
</dbReference>
<sequence length="247" mass="25778">MSPSSGRPKMGDAPLGGAACSAGEPTMVPSLDRPKMGDTPQGTDVHATTVLMLVFDDMELLDFAGPYEVFTTAARVHARQAAAVAPPLFTVRTASRDGRAVRARAGVVIQPDHALRDAPATPWLLVPGGVVDAVLGDPAMLAWVAERASSAALTASVCTGAFVLAAAGVLHDCEATTHWEDVAELARLHPDLTLRPDARWIDHGAVVTSAGIAAGIDMSLHLVARHAGRELAAATARQMDYPWTEPA</sequence>
<evidence type="ECO:0000313" key="3">
    <source>
        <dbReference type="EMBL" id="SBP89891.1"/>
    </source>
</evidence>
<name>A0A238D9J5_THIDL</name>
<reference evidence="3 4" key="1">
    <citation type="submission" date="2016-06" db="EMBL/GenBank/DDBJ databases">
        <authorList>
            <person name="Kjaerup R.B."/>
            <person name="Dalgaard T.S."/>
            <person name="Juul-Madsen H.R."/>
        </authorList>
    </citation>
    <scope>NUCLEOTIDE SEQUENCE [LARGE SCALE GENOMIC DNA]</scope>
    <source>
        <strain evidence="3 4">DSM 16361</strain>
    </source>
</reference>
<feature type="region of interest" description="Disordered" evidence="1">
    <location>
        <begin position="1"/>
        <end position="40"/>
    </location>
</feature>
<dbReference type="Proteomes" id="UP000214566">
    <property type="component" value="Unassembled WGS sequence"/>
</dbReference>
<gene>
    <name evidence="3" type="ORF">THIARS_90041</name>
</gene>
<dbReference type="RefSeq" id="WP_342747768.1">
    <property type="nucleotide sequence ID" value="NZ_LT592171.1"/>
</dbReference>
<proteinExistence type="predicted"/>
<dbReference type="Gene3D" id="3.40.50.880">
    <property type="match status" value="1"/>
</dbReference>
<dbReference type="SUPFAM" id="SSF52317">
    <property type="entry name" value="Class I glutamine amidotransferase-like"/>
    <property type="match status" value="1"/>
</dbReference>
<dbReference type="Pfam" id="PF01965">
    <property type="entry name" value="DJ-1_PfpI"/>
    <property type="match status" value="1"/>
</dbReference>
<organism evidence="3 4">
    <name type="scientific">Thiomonas delicata</name>
    <name type="common">Thiomonas cuprina</name>
    <dbReference type="NCBI Taxonomy" id="364030"/>
    <lineage>
        <taxon>Bacteria</taxon>
        <taxon>Pseudomonadati</taxon>
        <taxon>Pseudomonadota</taxon>
        <taxon>Betaproteobacteria</taxon>
        <taxon>Burkholderiales</taxon>
        <taxon>Thiomonas</taxon>
    </lineage>
</organism>
<feature type="domain" description="DJ-1/PfpI" evidence="2">
    <location>
        <begin position="49"/>
        <end position="224"/>
    </location>
</feature>
<dbReference type="InterPro" id="IPR052158">
    <property type="entry name" value="INH-QAR"/>
</dbReference>
<dbReference type="InterPro" id="IPR002818">
    <property type="entry name" value="DJ-1/PfpI"/>
</dbReference>
<dbReference type="PANTHER" id="PTHR43130:SF3">
    <property type="entry name" value="HTH-TYPE TRANSCRIPTIONAL REGULATOR RV1931C"/>
    <property type="match status" value="1"/>
</dbReference>
<dbReference type="AlphaFoldDB" id="A0A238D9J5"/>
<accession>A0A238D9J5</accession>
<dbReference type="InterPro" id="IPR029062">
    <property type="entry name" value="Class_I_gatase-like"/>
</dbReference>
<evidence type="ECO:0000256" key="1">
    <source>
        <dbReference type="SAM" id="MobiDB-lite"/>
    </source>
</evidence>
<dbReference type="GO" id="GO:0006355">
    <property type="term" value="P:regulation of DNA-templated transcription"/>
    <property type="evidence" value="ECO:0007669"/>
    <property type="project" value="TreeGrafter"/>
</dbReference>
<evidence type="ECO:0000259" key="2">
    <source>
        <dbReference type="Pfam" id="PF01965"/>
    </source>
</evidence>
<evidence type="ECO:0000313" key="4">
    <source>
        <dbReference type="Proteomes" id="UP000214566"/>
    </source>
</evidence>
<dbReference type="CDD" id="cd03139">
    <property type="entry name" value="GATase1_PfpI_2"/>
    <property type="match status" value="1"/>
</dbReference>
<keyword evidence="4" id="KW-1185">Reference proteome</keyword>
<dbReference type="EMBL" id="FLMQ01000058">
    <property type="protein sequence ID" value="SBP89891.1"/>
    <property type="molecule type" value="Genomic_DNA"/>
</dbReference>